<name>A0A1F7WQJ8_9BACT</name>
<accession>A0A1F7WQJ8</accession>
<protein>
    <submittedName>
        <fullName evidence="4">DNA-binding protein HU</fullName>
    </submittedName>
</protein>
<gene>
    <name evidence="4" type="ORF">A2008_13620</name>
</gene>
<dbReference type="Gene3D" id="4.10.520.10">
    <property type="entry name" value="IHF-like DNA-binding proteins"/>
    <property type="match status" value="1"/>
</dbReference>
<evidence type="ECO:0000256" key="2">
    <source>
        <dbReference type="ARBA" id="ARBA00023125"/>
    </source>
</evidence>
<dbReference type="InterPro" id="IPR020816">
    <property type="entry name" value="Histone-like_DNA-bd_CS"/>
</dbReference>
<dbReference type="Proteomes" id="UP000178735">
    <property type="component" value="Unassembled WGS sequence"/>
</dbReference>
<comment type="similarity">
    <text evidence="3">Belongs to the bacterial histone-like protein family.</text>
</comment>
<reference evidence="4 5" key="1">
    <citation type="journal article" date="2016" name="Nat. Commun.">
        <title>Thousands of microbial genomes shed light on interconnected biogeochemical processes in an aquifer system.</title>
        <authorList>
            <person name="Anantharaman K."/>
            <person name="Brown C.T."/>
            <person name="Hug L.A."/>
            <person name="Sharon I."/>
            <person name="Castelle C.J."/>
            <person name="Probst A.J."/>
            <person name="Thomas B.C."/>
            <person name="Singh A."/>
            <person name="Wilkins M.J."/>
            <person name="Karaoz U."/>
            <person name="Brodie E.L."/>
            <person name="Williams K.H."/>
            <person name="Hubbard S.S."/>
            <person name="Banfield J.F."/>
        </authorList>
    </citation>
    <scope>NUCLEOTIDE SEQUENCE [LARGE SCALE GENOMIC DNA]</scope>
</reference>
<keyword evidence="2 4" id="KW-0238">DNA-binding</keyword>
<dbReference type="GO" id="GO:0030527">
    <property type="term" value="F:structural constituent of chromatin"/>
    <property type="evidence" value="ECO:0007669"/>
    <property type="project" value="InterPro"/>
</dbReference>
<dbReference type="GO" id="GO:0030261">
    <property type="term" value="P:chromosome condensation"/>
    <property type="evidence" value="ECO:0007669"/>
    <property type="project" value="UniProtKB-KW"/>
</dbReference>
<dbReference type="InterPro" id="IPR000119">
    <property type="entry name" value="Hist_DNA-bd"/>
</dbReference>
<dbReference type="InterPro" id="IPR010992">
    <property type="entry name" value="IHF-like_DNA-bd_dom_sf"/>
</dbReference>
<dbReference type="PANTHER" id="PTHR33175">
    <property type="entry name" value="DNA-BINDING PROTEIN HU"/>
    <property type="match status" value="1"/>
</dbReference>
<comment type="caution">
    <text evidence="4">The sequence shown here is derived from an EMBL/GenBank/DDBJ whole genome shotgun (WGS) entry which is preliminary data.</text>
</comment>
<sequence>MNKTELLKEVAKKAELTFKDAQKGLDTTLHIIKETLKKGGKITLVGFGTFSVYTRKGRNGRNPQTGKTMKISPKAVAKFKAGKMLSDLVKTKKR</sequence>
<dbReference type="PANTHER" id="PTHR33175:SF3">
    <property type="entry name" value="DNA-BINDING PROTEIN HU-BETA"/>
    <property type="match status" value="1"/>
</dbReference>
<keyword evidence="1" id="KW-0226">DNA condensation</keyword>
<dbReference type="EMBL" id="MGFH01000127">
    <property type="protein sequence ID" value="OGM05103.1"/>
    <property type="molecule type" value="Genomic_DNA"/>
</dbReference>
<proteinExistence type="inferred from homology"/>
<dbReference type="PROSITE" id="PS00045">
    <property type="entry name" value="HISTONE_LIKE"/>
    <property type="match status" value="1"/>
</dbReference>
<evidence type="ECO:0000313" key="4">
    <source>
        <dbReference type="EMBL" id="OGM05103.1"/>
    </source>
</evidence>
<dbReference type="PRINTS" id="PR01727">
    <property type="entry name" value="DNABINDINGHU"/>
</dbReference>
<dbReference type="STRING" id="1817813.A2008_13620"/>
<dbReference type="GO" id="GO:0005829">
    <property type="term" value="C:cytosol"/>
    <property type="evidence" value="ECO:0007669"/>
    <property type="project" value="TreeGrafter"/>
</dbReference>
<evidence type="ECO:0000256" key="1">
    <source>
        <dbReference type="ARBA" id="ARBA00023067"/>
    </source>
</evidence>
<evidence type="ECO:0000313" key="5">
    <source>
        <dbReference type="Proteomes" id="UP000178735"/>
    </source>
</evidence>
<dbReference type="AlphaFoldDB" id="A0A1F7WQJ8"/>
<dbReference type="SUPFAM" id="SSF47729">
    <property type="entry name" value="IHF-like DNA-binding proteins"/>
    <property type="match status" value="1"/>
</dbReference>
<dbReference type="CDD" id="cd13831">
    <property type="entry name" value="HU"/>
    <property type="match status" value="1"/>
</dbReference>
<dbReference type="SMART" id="SM00411">
    <property type="entry name" value="BHL"/>
    <property type="match status" value="1"/>
</dbReference>
<dbReference type="GO" id="GO:0003677">
    <property type="term" value="F:DNA binding"/>
    <property type="evidence" value="ECO:0007669"/>
    <property type="project" value="UniProtKB-KW"/>
</dbReference>
<evidence type="ECO:0000256" key="3">
    <source>
        <dbReference type="RuleBase" id="RU003939"/>
    </source>
</evidence>
<organism evidence="4 5">
    <name type="scientific">Candidatus Wallbacteria bacterium GWC2_49_35</name>
    <dbReference type="NCBI Taxonomy" id="1817813"/>
    <lineage>
        <taxon>Bacteria</taxon>
        <taxon>Candidatus Walliibacteriota</taxon>
    </lineage>
</organism>
<dbReference type="Pfam" id="PF00216">
    <property type="entry name" value="Bac_DNA_binding"/>
    <property type="match status" value="1"/>
</dbReference>